<protein>
    <recommendedName>
        <fullName evidence="4">DUF4236 domain-containing protein</fullName>
    </recommendedName>
</protein>
<evidence type="ECO:0000313" key="3">
    <source>
        <dbReference type="Proteomes" id="UP000263517"/>
    </source>
</evidence>
<feature type="non-terminal residue" evidence="2">
    <location>
        <position position="105"/>
    </location>
</feature>
<name>A0A350P174_9ALTE</name>
<gene>
    <name evidence="2" type="ORF">DCW74_04805</name>
</gene>
<proteinExistence type="predicted"/>
<evidence type="ECO:0000256" key="1">
    <source>
        <dbReference type="SAM" id="MobiDB-lite"/>
    </source>
</evidence>
<dbReference type="Proteomes" id="UP000263517">
    <property type="component" value="Unassembled WGS sequence"/>
</dbReference>
<feature type="compositionally biased region" description="Basic and acidic residues" evidence="1">
    <location>
        <begin position="86"/>
        <end position="98"/>
    </location>
</feature>
<organism evidence="2 3">
    <name type="scientific">Alteromonas australica</name>
    <dbReference type="NCBI Taxonomy" id="589873"/>
    <lineage>
        <taxon>Bacteria</taxon>
        <taxon>Pseudomonadati</taxon>
        <taxon>Pseudomonadota</taxon>
        <taxon>Gammaproteobacteria</taxon>
        <taxon>Alteromonadales</taxon>
        <taxon>Alteromonadaceae</taxon>
        <taxon>Alteromonas/Salinimonas group</taxon>
        <taxon>Alteromonas</taxon>
    </lineage>
</organism>
<sequence>MTRKKSLINLDKSIPLPFGFRLSITERGPRTLQWGVKALGLQASMNVNADRAKGSLGIPGTGVSFRNILTVPIPKLNDLGTTPPVEKPKPDFGHKEPMWSDDEPP</sequence>
<evidence type="ECO:0000313" key="2">
    <source>
        <dbReference type="EMBL" id="HAW75041.1"/>
    </source>
</evidence>
<reference evidence="2 3" key="1">
    <citation type="journal article" date="2018" name="Nat. Biotechnol.">
        <title>A standardized bacterial taxonomy based on genome phylogeny substantially revises the tree of life.</title>
        <authorList>
            <person name="Parks D.H."/>
            <person name="Chuvochina M."/>
            <person name="Waite D.W."/>
            <person name="Rinke C."/>
            <person name="Skarshewski A."/>
            <person name="Chaumeil P.A."/>
            <person name="Hugenholtz P."/>
        </authorList>
    </citation>
    <scope>NUCLEOTIDE SEQUENCE [LARGE SCALE GENOMIC DNA]</scope>
    <source>
        <strain evidence="2">UBA11978</strain>
    </source>
</reference>
<accession>A0A350P174</accession>
<feature type="region of interest" description="Disordered" evidence="1">
    <location>
        <begin position="76"/>
        <end position="105"/>
    </location>
</feature>
<comment type="caution">
    <text evidence="2">The sequence shown here is derived from an EMBL/GenBank/DDBJ whole genome shotgun (WGS) entry which is preliminary data.</text>
</comment>
<dbReference type="AlphaFoldDB" id="A0A350P174"/>
<dbReference type="EMBL" id="DNAN01000166">
    <property type="protein sequence ID" value="HAW75041.1"/>
    <property type="molecule type" value="Genomic_DNA"/>
</dbReference>
<evidence type="ECO:0008006" key="4">
    <source>
        <dbReference type="Google" id="ProtNLM"/>
    </source>
</evidence>